<dbReference type="Gene3D" id="2.60.40.10">
    <property type="entry name" value="Immunoglobulins"/>
    <property type="match status" value="1"/>
</dbReference>
<evidence type="ECO:0000256" key="7">
    <source>
        <dbReference type="ARBA" id="ARBA00023157"/>
    </source>
</evidence>
<evidence type="ECO:0000256" key="6">
    <source>
        <dbReference type="ARBA" id="ARBA00022825"/>
    </source>
</evidence>
<dbReference type="PROSITE" id="PS00134">
    <property type="entry name" value="TRYPSIN_HIS"/>
    <property type="match status" value="1"/>
</dbReference>
<keyword evidence="9" id="KW-0472">Membrane</keyword>
<name>A0A511QBT9_9VIBR</name>
<keyword evidence="5 8" id="KW-0378">Hydrolase</keyword>
<keyword evidence="13" id="KW-1185">Reference proteome</keyword>
<keyword evidence="7" id="KW-1015">Disulfide bond</keyword>
<accession>A0A511QBT9</accession>
<dbReference type="AlphaFoldDB" id="A0A511QBT9"/>
<dbReference type="Pfam" id="PF00089">
    <property type="entry name" value="Trypsin"/>
    <property type="match status" value="1"/>
</dbReference>
<feature type="signal peptide" evidence="10">
    <location>
        <begin position="1"/>
        <end position="20"/>
    </location>
</feature>
<dbReference type="PROSITE" id="PS50240">
    <property type="entry name" value="TRYPSIN_DOM"/>
    <property type="match status" value="1"/>
</dbReference>
<keyword evidence="4 10" id="KW-0732">Signal</keyword>
<evidence type="ECO:0000256" key="2">
    <source>
        <dbReference type="ARBA" id="ARBA00022525"/>
    </source>
</evidence>
<evidence type="ECO:0000256" key="4">
    <source>
        <dbReference type="ARBA" id="ARBA00022729"/>
    </source>
</evidence>
<proteinExistence type="predicted"/>
<dbReference type="GO" id="GO:0005615">
    <property type="term" value="C:extracellular space"/>
    <property type="evidence" value="ECO:0007669"/>
    <property type="project" value="TreeGrafter"/>
</dbReference>
<dbReference type="InterPro" id="IPR001254">
    <property type="entry name" value="Trypsin_dom"/>
</dbReference>
<dbReference type="CDD" id="cd00190">
    <property type="entry name" value="Tryp_SPc"/>
    <property type="match status" value="1"/>
</dbReference>
<dbReference type="Proteomes" id="UP000321922">
    <property type="component" value="Unassembled WGS sequence"/>
</dbReference>
<dbReference type="PANTHER" id="PTHR24264">
    <property type="entry name" value="TRYPSIN-RELATED"/>
    <property type="match status" value="1"/>
</dbReference>
<dbReference type="SUPFAM" id="SSF50494">
    <property type="entry name" value="Trypsin-like serine proteases"/>
    <property type="match status" value="1"/>
</dbReference>
<dbReference type="InterPro" id="IPR043504">
    <property type="entry name" value="Peptidase_S1_PA_chymotrypsin"/>
</dbReference>
<feature type="chain" id="PRO_5021954277" evidence="10">
    <location>
        <begin position="21"/>
        <end position="541"/>
    </location>
</feature>
<dbReference type="InterPro" id="IPR050127">
    <property type="entry name" value="Serine_Proteases_S1"/>
</dbReference>
<evidence type="ECO:0000313" key="13">
    <source>
        <dbReference type="Proteomes" id="UP000321922"/>
    </source>
</evidence>
<dbReference type="InterPro" id="IPR009003">
    <property type="entry name" value="Peptidase_S1_PA"/>
</dbReference>
<keyword evidence="9" id="KW-0812">Transmembrane</keyword>
<dbReference type="PANTHER" id="PTHR24264:SF65">
    <property type="entry name" value="SRCR DOMAIN-CONTAINING PROTEIN"/>
    <property type="match status" value="1"/>
</dbReference>
<feature type="domain" description="Peptidase S1" evidence="11">
    <location>
        <begin position="34"/>
        <end position="271"/>
    </location>
</feature>
<comment type="subcellular location">
    <subcellularLocation>
        <location evidence="1">Secreted</location>
    </subcellularLocation>
</comment>
<dbReference type="SMART" id="SM00020">
    <property type="entry name" value="Tryp_SPc"/>
    <property type="match status" value="1"/>
</dbReference>
<evidence type="ECO:0000256" key="10">
    <source>
        <dbReference type="SAM" id="SignalP"/>
    </source>
</evidence>
<dbReference type="Gene3D" id="2.40.10.10">
    <property type="entry name" value="Trypsin-like serine proteases"/>
    <property type="match status" value="1"/>
</dbReference>
<dbReference type="GO" id="GO:0004252">
    <property type="term" value="F:serine-type endopeptidase activity"/>
    <property type="evidence" value="ECO:0007669"/>
    <property type="project" value="InterPro"/>
</dbReference>
<dbReference type="PRINTS" id="PR00722">
    <property type="entry name" value="CHYMOTRYPSIN"/>
</dbReference>
<keyword evidence="2" id="KW-0964">Secreted</keyword>
<dbReference type="FunFam" id="2.40.10.10:FF:000120">
    <property type="entry name" value="Putative serine protease"/>
    <property type="match status" value="1"/>
</dbReference>
<evidence type="ECO:0000256" key="3">
    <source>
        <dbReference type="ARBA" id="ARBA00022670"/>
    </source>
</evidence>
<keyword evidence="6 8" id="KW-0720">Serine protease</keyword>
<keyword evidence="3 8" id="KW-0645">Protease</keyword>
<protein>
    <submittedName>
        <fullName evidence="12">Serine protease</fullName>
    </submittedName>
</protein>
<dbReference type="GO" id="GO:0006508">
    <property type="term" value="P:proteolysis"/>
    <property type="evidence" value="ECO:0007669"/>
    <property type="project" value="UniProtKB-KW"/>
</dbReference>
<evidence type="ECO:0000256" key="8">
    <source>
        <dbReference type="RuleBase" id="RU363034"/>
    </source>
</evidence>
<evidence type="ECO:0000313" key="12">
    <source>
        <dbReference type="EMBL" id="GEM74760.1"/>
    </source>
</evidence>
<dbReference type="InterPro" id="IPR013783">
    <property type="entry name" value="Ig-like_fold"/>
</dbReference>
<dbReference type="EMBL" id="BJXJ01000006">
    <property type="protein sequence ID" value="GEM74760.1"/>
    <property type="molecule type" value="Genomic_DNA"/>
</dbReference>
<evidence type="ECO:0000256" key="9">
    <source>
        <dbReference type="SAM" id="Phobius"/>
    </source>
</evidence>
<sequence>MGMKKTLVAFLIGAALPAAATTLEPLERDASTRIVGGEPANTKNWKFIASLVQKGQPISEGHFCGGSFLGGKYVLTAAHCVDETNADSIDIVLGLYDQKKESQAQRIAVKNIYQHAGYNPKIMSNDIAIIELERSVDNATIELADSRVIENMRAGDKVYVAGWGDTLDKDVRYPNILREVDVQYVDRATCQNLGGNYAKISVDAICAGYSDGGKDSCQGDSGGPLIANDNGINKLLGVVSWGLGCAEPNSYGVYANVAHFKTNGWIESHLNTISYTQYRNLGLIETKARQDTFTIRNDEAITPLNITEITLPEGVSVTQNTCTQTLAPSQSCELTINHTPDSSQSSQTIEFTTDHSKLPKFTTTLKYIAIDKASAAVSSAVPIKGTKVFTSGKAWTEKNGELQSSNTWESNGESILYITDLPKGTLQLEYKALIANSNAFIVQINDDWYLFEESADFEQISIELEKSSNSLQFVYVRDDTPDENSNSAIIAPFEQAYIRNIKMLDNDRKRSGGSFSIGLLVLLGAGLFTRRKKWSLHETRA</sequence>
<evidence type="ECO:0000256" key="5">
    <source>
        <dbReference type="ARBA" id="ARBA00022801"/>
    </source>
</evidence>
<gene>
    <name evidence="12" type="ORF">VSA01S_08720</name>
</gene>
<dbReference type="PROSITE" id="PS00135">
    <property type="entry name" value="TRYPSIN_SER"/>
    <property type="match status" value="1"/>
</dbReference>
<evidence type="ECO:0000259" key="11">
    <source>
        <dbReference type="PROSITE" id="PS50240"/>
    </source>
</evidence>
<dbReference type="InterPro" id="IPR033116">
    <property type="entry name" value="TRYPSIN_SER"/>
</dbReference>
<reference evidence="12 13" key="1">
    <citation type="submission" date="2019-07" db="EMBL/GenBank/DDBJ databases">
        <title>Whole genome shotgun sequence of Vibrio sagamiensis NBRC 104589.</title>
        <authorList>
            <person name="Hosoyama A."/>
            <person name="Uohara A."/>
            <person name="Ohji S."/>
            <person name="Ichikawa N."/>
        </authorList>
    </citation>
    <scope>NUCLEOTIDE SEQUENCE [LARGE SCALE GENOMIC DNA]</scope>
    <source>
        <strain evidence="12 13">NBRC 104589</strain>
    </source>
</reference>
<dbReference type="InterPro" id="IPR001314">
    <property type="entry name" value="Peptidase_S1A"/>
</dbReference>
<comment type="caution">
    <text evidence="12">The sequence shown here is derived from an EMBL/GenBank/DDBJ whole genome shotgun (WGS) entry which is preliminary data.</text>
</comment>
<feature type="transmembrane region" description="Helical" evidence="9">
    <location>
        <begin position="512"/>
        <end position="529"/>
    </location>
</feature>
<organism evidence="12 13">
    <name type="scientific">Vibrio sagamiensis NBRC 104589</name>
    <dbReference type="NCBI Taxonomy" id="1219064"/>
    <lineage>
        <taxon>Bacteria</taxon>
        <taxon>Pseudomonadati</taxon>
        <taxon>Pseudomonadota</taxon>
        <taxon>Gammaproteobacteria</taxon>
        <taxon>Vibrionales</taxon>
        <taxon>Vibrionaceae</taxon>
        <taxon>Vibrio</taxon>
    </lineage>
</organism>
<keyword evidence="9" id="KW-1133">Transmembrane helix</keyword>
<evidence type="ECO:0000256" key="1">
    <source>
        <dbReference type="ARBA" id="ARBA00004613"/>
    </source>
</evidence>
<dbReference type="InterPro" id="IPR018114">
    <property type="entry name" value="TRYPSIN_HIS"/>
</dbReference>